<feature type="region of interest" description="Disordered" evidence="6">
    <location>
        <begin position="118"/>
        <end position="175"/>
    </location>
</feature>
<feature type="binding site" evidence="4">
    <location>
        <position position="63"/>
    </location>
    <ligand>
        <name>Ca(2+)</name>
        <dbReference type="ChEBI" id="CHEBI:29108"/>
        <label>1</label>
    </ligand>
</feature>
<feature type="binding site" evidence="4">
    <location>
        <position position="67"/>
    </location>
    <ligand>
        <name>Ca(2+)</name>
        <dbReference type="ChEBI" id="CHEBI:29108"/>
        <label>1</label>
    </ligand>
</feature>
<dbReference type="CDD" id="cd00051">
    <property type="entry name" value="EFh"/>
    <property type="match status" value="1"/>
</dbReference>
<keyword evidence="5" id="KW-0175">Coiled coil</keyword>
<dbReference type="GO" id="GO:0005509">
    <property type="term" value="F:calcium ion binding"/>
    <property type="evidence" value="ECO:0007669"/>
    <property type="project" value="InterPro"/>
</dbReference>
<dbReference type="InterPro" id="IPR003649">
    <property type="entry name" value="Bbox_C"/>
</dbReference>
<dbReference type="EMBL" id="LGRX02035715">
    <property type="protein sequence ID" value="KAK3233428.1"/>
    <property type="molecule type" value="Genomic_DNA"/>
</dbReference>
<keyword evidence="9" id="KW-1185">Reference proteome</keyword>
<feature type="compositionally biased region" description="Acidic residues" evidence="6">
    <location>
        <begin position="153"/>
        <end position="162"/>
    </location>
</feature>
<dbReference type="Proteomes" id="UP001190700">
    <property type="component" value="Unassembled WGS sequence"/>
</dbReference>
<dbReference type="InterPro" id="IPR018247">
    <property type="entry name" value="EF_Hand_1_Ca_BS"/>
</dbReference>
<dbReference type="Gene3D" id="1.10.238.10">
    <property type="entry name" value="EF-hand"/>
    <property type="match status" value="2"/>
</dbReference>
<feature type="binding site" evidence="4">
    <location>
        <position position="104"/>
    </location>
    <ligand>
        <name>Ca(2+)</name>
        <dbReference type="ChEBI" id="CHEBI:29108"/>
        <label>1</label>
    </ligand>
</feature>
<evidence type="ECO:0000256" key="5">
    <source>
        <dbReference type="SAM" id="Coils"/>
    </source>
</evidence>
<protein>
    <recommendedName>
        <fullName evidence="7">EF-hand domain-containing protein</fullName>
    </recommendedName>
</protein>
<dbReference type="InterPro" id="IPR002048">
    <property type="entry name" value="EF_hand_dom"/>
</dbReference>
<dbReference type="Pfam" id="PF13202">
    <property type="entry name" value="EF-hand_5"/>
    <property type="match status" value="1"/>
</dbReference>
<evidence type="ECO:0000256" key="2">
    <source>
        <dbReference type="ARBA" id="ARBA00022723"/>
    </source>
</evidence>
<accession>A0AAE0BB93</accession>
<feature type="coiled-coil region" evidence="5">
    <location>
        <begin position="238"/>
        <end position="272"/>
    </location>
</feature>
<gene>
    <name evidence="8" type="ORF">CYMTET_56274</name>
</gene>
<comment type="similarity">
    <text evidence="1">Belongs to the parvalbumin family.</text>
</comment>
<evidence type="ECO:0000256" key="1">
    <source>
        <dbReference type="ARBA" id="ARBA00009753"/>
    </source>
</evidence>
<feature type="binding site" evidence="4">
    <location>
        <position position="61"/>
    </location>
    <ligand>
        <name>Ca(2+)</name>
        <dbReference type="ChEBI" id="CHEBI:29108"/>
        <label>1</label>
    </ligand>
</feature>
<feature type="region of interest" description="Disordered" evidence="6">
    <location>
        <begin position="603"/>
        <end position="636"/>
    </location>
</feature>
<name>A0AAE0BB93_9CHLO</name>
<sequence length="636" mass="71782">MDIDGDGRVSFQELNEVVKECRHAGSLARSKQEMMIDLKRDLRRLVRNSRREAVRVFNEFDVDRSGFLEHSEVVRMIRFLKPQVTTADLRYVMANLYLVDTDEDGRISVEEMLGELGFETDQYPEPEPEPESEPEPEPEQEPVFAPRYPQPEPEPETDEDEQPVPFRQLEPPPFVEYVHPPKAVVEIEPVVERKEMSTQSLPKSAKEELRQAVAIHKEYEDRLRSAMTIAQEAMGAEADELRRDARRLSDFNKELESLSENITSAALNMEEELKGGFAKIRSAVDAREKALLSQVADVAAERLGVVRAQTERTKSTEAEVSSVLRIAEFALQERDPYVVLQQSDKFETQCEMLRASGRANMVEAATTSEFGLFVDFDDATVELGNCLEFLATNGKGVEGALRGGAAINTLKDVFFSLDQNREGKIDKRSLMDTLQGDRRISDLLKMPVNMSGDGRISSESFEDTFRRIDMDAIRTISWPEFASYFGQTGHGGAPVKNRYAKSKAELVRDSQRMTEEISVKDNMIEDATRESERLATLLSKAESFSARQASLHEQSVSRLRDEKSALQAEFDAKLKAITEENAAKQADFEMRLQQALERSEAVLLRDQEPQASVSASGFKGSRRRNSRTTMPAIRGT</sequence>
<feature type="domain" description="EF-hand" evidence="7">
    <location>
        <begin position="48"/>
        <end position="83"/>
    </location>
</feature>
<feature type="compositionally biased region" description="Acidic residues" evidence="6">
    <location>
        <begin position="122"/>
        <end position="140"/>
    </location>
</feature>
<dbReference type="PANTHER" id="PTHR11653">
    <property type="entry name" value="PARVALBUMIN ALPHA"/>
    <property type="match status" value="1"/>
</dbReference>
<dbReference type="AlphaFoldDB" id="A0AAE0BB93"/>
<organism evidence="8 9">
    <name type="scientific">Cymbomonas tetramitiformis</name>
    <dbReference type="NCBI Taxonomy" id="36881"/>
    <lineage>
        <taxon>Eukaryota</taxon>
        <taxon>Viridiplantae</taxon>
        <taxon>Chlorophyta</taxon>
        <taxon>Pyramimonadophyceae</taxon>
        <taxon>Pyramimonadales</taxon>
        <taxon>Pyramimonadaceae</taxon>
        <taxon>Cymbomonas</taxon>
    </lineage>
</organism>
<dbReference type="PROSITE" id="PS00018">
    <property type="entry name" value="EF_HAND_1"/>
    <property type="match status" value="3"/>
</dbReference>
<dbReference type="Pfam" id="PF13499">
    <property type="entry name" value="EF-hand_7"/>
    <property type="match status" value="1"/>
</dbReference>
<dbReference type="SMART" id="SM00502">
    <property type="entry name" value="BBC"/>
    <property type="match status" value="1"/>
</dbReference>
<evidence type="ECO:0000313" key="9">
    <source>
        <dbReference type="Proteomes" id="UP001190700"/>
    </source>
</evidence>
<evidence type="ECO:0000313" key="8">
    <source>
        <dbReference type="EMBL" id="KAK3233428.1"/>
    </source>
</evidence>
<reference evidence="8 9" key="1">
    <citation type="journal article" date="2015" name="Genome Biol. Evol.">
        <title>Comparative Genomics of a Bacterivorous Green Alga Reveals Evolutionary Causalities and Consequences of Phago-Mixotrophic Mode of Nutrition.</title>
        <authorList>
            <person name="Burns J.A."/>
            <person name="Paasch A."/>
            <person name="Narechania A."/>
            <person name="Kim E."/>
        </authorList>
    </citation>
    <scope>NUCLEOTIDE SEQUENCE [LARGE SCALE GENOMIC DNA]</scope>
    <source>
        <strain evidence="8 9">PLY_AMNH</strain>
    </source>
</reference>
<keyword evidence="2 4" id="KW-0479">Metal-binding</keyword>
<comment type="caution">
    <text evidence="8">The sequence shown here is derived from an EMBL/GenBank/DDBJ whole genome shotgun (WGS) entry which is preliminary data.</text>
</comment>
<evidence type="ECO:0000259" key="7">
    <source>
        <dbReference type="PROSITE" id="PS50222"/>
    </source>
</evidence>
<proteinExistence type="inferred from homology"/>
<dbReference type="SUPFAM" id="SSF47473">
    <property type="entry name" value="EF-hand"/>
    <property type="match status" value="1"/>
</dbReference>
<dbReference type="PANTHER" id="PTHR11653:SF10">
    <property type="entry name" value="EF-HAND DOMAIN-CONTAINING PROTEIN"/>
    <property type="match status" value="1"/>
</dbReference>
<dbReference type="SMART" id="SM00054">
    <property type="entry name" value="EFh"/>
    <property type="match status" value="3"/>
</dbReference>
<feature type="binding site" evidence="4">
    <location>
        <position position="65"/>
    </location>
    <ligand>
        <name>Ca(2+)</name>
        <dbReference type="ChEBI" id="CHEBI:29108"/>
        <label>1</label>
    </ligand>
</feature>
<evidence type="ECO:0000256" key="3">
    <source>
        <dbReference type="ARBA" id="ARBA00022837"/>
    </source>
</evidence>
<feature type="binding site" evidence="4">
    <location>
        <position position="72"/>
    </location>
    <ligand>
        <name>Ca(2+)</name>
        <dbReference type="ChEBI" id="CHEBI:29108"/>
        <label>1</label>
    </ligand>
</feature>
<evidence type="ECO:0000256" key="6">
    <source>
        <dbReference type="SAM" id="MobiDB-lite"/>
    </source>
</evidence>
<feature type="binding site" evidence="4">
    <location>
        <position position="111"/>
    </location>
    <ligand>
        <name>Ca(2+)</name>
        <dbReference type="ChEBI" id="CHEBI:29108"/>
        <label>1</label>
    </ligand>
</feature>
<keyword evidence="3 4" id="KW-0106">Calcium</keyword>
<dbReference type="PROSITE" id="PS50222">
    <property type="entry name" value="EF_HAND_2"/>
    <property type="match status" value="2"/>
</dbReference>
<feature type="binding site" evidence="4">
    <location>
        <position position="102"/>
    </location>
    <ligand>
        <name>Ca(2+)</name>
        <dbReference type="ChEBI" id="CHEBI:29108"/>
        <label>2</label>
    </ligand>
</feature>
<dbReference type="InterPro" id="IPR011992">
    <property type="entry name" value="EF-hand-dom_pair"/>
</dbReference>
<feature type="binding site" evidence="4">
    <location>
        <position position="100"/>
    </location>
    <ligand>
        <name>Ca(2+)</name>
        <dbReference type="ChEBI" id="CHEBI:29108"/>
        <label>1</label>
    </ligand>
</feature>
<evidence type="ECO:0000256" key="4">
    <source>
        <dbReference type="PIRSR" id="PIRSR608080-1"/>
    </source>
</evidence>
<dbReference type="InterPro" id="IPR008080">
    <property type="entry name" value="Parvalbumin"/>
</dbReference>
<feature type="domain" description="EF-hand" evidence="7">
    <location>
        <begin position="1"/>
        <end position="24"/>
    </location>
</feature>